<protein>
    <submittedName>
        <fullName evidence="2">UDP-glucose 4-epimerase</fullName>
        <ecNumber evidence="2">5.1.3.2</ecNumber>
    </submittedName>
</protein>
<dbReference type="EC" id="5.1.3.2" evidence="2"/>
<dbReference type="OrthoDB" id="4907at2157"/>
<keyword evidence="2" id="KW-0413">Isomerase</keyword>
<dbReference type="Gene3D" id="3.40.50.720">
    <property type="entry name" value="NAD(P)-binding Rossmann-like Domain"/>
    <property type="match status" value="1"/>
</dbReference>
<dbReference type="PANTHER" id="PTHR43245">
    <property type="entry name" value="BIFUNCTIONAL POLYMYXIN RESISTANCE PROTEIN ARNA"/>
    <property type="match status" value="1"/>
</dbReference>
<dbReference type="GO" id="GO:0003978">
    <property type="term" value="F:UDP-glucose 4-epimerase activity"/>
    <property type="evidence" value="ECO:0007669"/>
    <property type="project" value="UniProtKB-EC"/>
</dbReference>
<dbReference type="EMBL" id="CP025066">
    <property type="protein sequence ID" value="AUX10593.1"/>
    <property type="molecule type" value="Genomic_DNA"/>
</dbReference>
<name>A0A343TNC1_9EURY</name>
<dbReference type="Gene3D" id="3.90.25.10">
    <property type="entry name" value="UDP-galactose 4-epimerase, domain 1"/>
    <property type="match status" value="1"/>
</dbReference>
<proteinExistence type="predicted"/>
<dbReference type="KEGG" id="hdf:AArcSl_2982"/>
<evidence type="ECO:0000259" key="1">
    <source>
        <dbReference type="Pfam" id="PF01370"/>
    </source>
</evidence>
<evidence type="ECO:0000313" key="3">
    <source>
        <dbReference type="Proteomes" id="UP000263012"/>
    </source>
</evidence>
<feature type="domain" description="NAD-dependent epimerase/dehydratase" evidence="1">
    <location>
        <begin position="18"/>
        <end position="247"/>
    </location>
</feature>
<accession>A0A343TNC1</accession>
<dbReference type="InterPro" id="IPR036291">
    <property type="entry name" value="NAD(P)-bd_dom_sf"/>
</dbReference>
<dbReference type="GeneID" id="37879343"/>
<sequence>MIPSTVSAEECGVTDRTILVTGGAGFVGGHLVRALYPDNEVRVLDDFSTGRRENLPDGVTVFEGDVREDDLLERAAAGVDVVYHLAALVSVEESVQDPVGTQSINADATLSVLEAARNADARLVFASSAAVYGEPESIPITESHPTEPTSPYGLSKLTADRYARLYTRLYDIPTVTLRYFNIYGPGQQGGDYSGVIDVFLEQALSGAPITVHGEGTQTRDFVHVADVVEANLRAATTDAVGRAFNVGTGTETSVLELAEVIRDAADSESKVVFEPARPGDISESRADISRSRKELDFEPEVSLEAGLRQIVAVRRG</sequence>
<dbReference type="InterPro" id="IPR001509">
    <property type="entry name" value="Epimerase_deHydtase"/>
</dbReference>
<dbReference type="Proteomes" id="UP000263012">
    <property type="component" value="Chromosome"/>
</dbReference>
<dbReference type="Pfam" id="PF01370">
    <property type="entry name" value="Epimerase"/>
    <property type="match status" value="1"/>
</dbReference>
<organism evidence="2 3">
    <name type="scientific">Halalkaliarchaeum desulfuricum</name>
    <dbReference type="NCBI Taxonomy" id="2055893"/>
    <lineage>
        <taxon>Archaea</taxon>
        <taxon>Methanobacteriati</taxon>
        <taxon>Methanobacteriota</taxon>
        <taxon>Stenosarchaea group</taxon>
        <taxon>Halobacteria</taxon>
        <taxon>Halobacteriales</taxon>
        <taxon>Haloferacaceae</taxon>
        <taxon>Halalkaliarchaeum</taxon>
    </lineage>
</organism>
<dbReference type="InterPro" id="IPR050177">
    <property type="entry name" value="Lipid_A_modif_metabolic_enz"/>
</dbReference>
<keyword evidence="3" id="KW-1185">Reference proteome</keyword>
<dbReference type="RefSeq" id="WP_119821044.1">
    <property type="nucleotide sequence ID" value="NZ_CP025066.1"/>
</dbReference>
<gene>
    <name evidence="2" type="primary">galE6</name>
    <name evidence="2" type="ORF">AArcSl_2982</name>
</gene>
<evidence type="ECO:0000313" key="2">
    <source>
        <dbReference type="EMBL" id="AUX10593.1"/>
    </source>
</evidence>
<dbReference type="AlphaFoldDB" id="A0A343TNC1"/>
<dbReference type="PANTHER" id="PTHR43245:SF13">
    <property type="entry name" value="UDP-D-APIOSE_UDP-D-XYLOSE SYNTHASE 2"/>
    <property type="match status" value="1"/>
</dbReference>
<dbReference type="SUPFAM" id="SSF51735">
    <property type="entry name" value="NAD(P)-binding Rossmann-fold domains"/>
    <property type="match status" value="1"/>
</dbReference>
<reference evidence="3" key="1">
    <citation type="submission" date="2017-11" db="EMBL/GenBank/DDBJ databases">
        <title>Phenotypic and genomic properties of facultatively anaerobic sulfur-reducing natronoarchaea from hypersaline soda lakes.</title>
        <authorList>
            <person name="Sorokin D.Y."/>
            <person name="Kublanov I.V."/>
            <person name="Roman P."/>
            <person name="Sinninghe Damste J.S."/>
            <person name="Golyshin P.N."/>
            <person name="Rojo D."/>
            <person name="Ciordia S."/>
            <person name="Mena M.D.C."/>
            <person name="Ferrer M."/>
            <person name="Messina E."/>
            <person name="Smedile F."/>
            <person name="La Spada G."/>
            <person name="La Cono V."/>
            <person name="Yakimov M.M."/>
        </authorList>
    </citation>
    <scope>NUCLEOTIDE SEQUENCE [LARGE SCALE GENOMIC DNA]</scope>
    <source>
        <strain evidence="3">AArc-Sl</strain>
    </source>
</reference>
<dbReference type="PRINTS" id="PR01713">
    <property type="entry name" value="NUCEPIMERASE"/>
</dbReference>